<dbReference type="InterPro" id="IPR021109">
    <property type="entry name" value="Peptidase_aspartic_dom_sf"/>
</dbReference>
<evidence type="ECO:0008006" key="3">
    <source>
        <dbReference type="Google" id="ProtNLM"/>
    </source>
</evidence>
<gene>
    <name evidence="1" type="ORF">RHGRI_026607</name>
</gene>
<sequence length="126" mass="14358">MILNAIREDLIREVLNISLARSRYYGQGVIYQTKSLYATTPISHGHDFVMKYTIETPPFEIAGILDTRSILTWITYCVGGTCNYHVEYLKGKMSDGIIVMDILGIIAMEKCQILVIAMNCYHYPDQ</sequence>
<evidence type="ECO:0000313" key="2">
    <source>
        <dbReference type="Proteomes" id="UP000823749"/>
    </source>
</evidence>
<accession>A0AAV6IX95</accession>
<dbReference type="EMBL" id="JACTNZ010000009">
    <property type="protein sequence ID" value="KAG5532044.1"/>
    <property type="molecule type" value="Genomic_DNA"/>
</dbReference>
<protein>
    <recommendedName>
        <fullName evidence="3">6-pyruvoyltetrahydropterin synthase</fullName>
    </recommendedName>
</protein>
<proteinExistence type="predicted"/>
<dbReference type="Proteomes" id="UP000823749">
    <property type="component" value="Chromosome 9"/>
</dbReference>
<dbReference type="AlphaFoldDB" id="A0AAV6IX95"/>
<evidence type="ECO:0000313" key="1">
    <source>
        <dbReference type="EMBL" id="KAG5532044.1"/>
    </source>
</evidence>
<comment type="caution">
    <text evidence="1">The sequence shown here is derived from an EMBL/GenBank/DDBJ whole genome shotgun (WGS) entry which is preliminary data.</text>
</comment>
<organism evidence="1 2">
    <name type="scientific">Rhododendron griersonianum</name>
    <dbReference type="NCBI Taxonomy" id="479676"/>
    <lineage>
        <taxon>Eukaryota</taxon>
        <taxon>Viridiplantae</taxon>
        <taxon>Streptophyta</taxon>
        <taxon>Embryophyta</taxon>
        <taxon>Tracheophyta</taxon>
        <taxon>Spermatophyta</taxon>
        <taxon>Magnoliopsida</taxon>
        <taxon>eudicotyledons</taxon>
        <taxon>Gunneridae</taxon>
        <taxon>Pentapetalae</taxon>
        <taxon>asterids</taxon>
        <taxon>Ericales</taxon>
        <taxon>Ericaceae</taxon>
        <taxon>Ericoideae</taxon>
        <taxon>Rhodoreae</taxon>
        <taxon>Rhododendron</taxon>
    </lineage>
</organism>
<dbReference type="SUPFAM" id="SSF50630">
    <property type="entry name" value="Acid proteases"/>
    <property type="match status" value="1"/>
</dbReference>
<keyword evidence="2" id="KW-1185">Reference proteome</keyword>
<reference evidence="1" key="1">
    <citation type="submission" date="2020-08" db="EMBL/GenBank/DDBJ databases">
        <title>Plant Genome Project.</title>
        <authorList>
            <person name="Zhang R.-G."/>
        </authorList>
    </citation>
    <scope>NUCLEOTIDE SEQUENCE</scope>
    <source>
        <strain evidence="1">WSP0</strain>
        <tissue evidence="1">Leaf</tissue>
    </source>
</reference>
<name>A0AAV6IX95_9ERIC</name>